<dbReference type="Proteomes" id="UP000290407">
    <property type="component" value="Unassembled WGS sequence"/>
</dbReference>
<dbReference type="PANTHER" id="PTHR12526:SF584">
    <property type="entry name" value="GLYCOSYLTRANSFERASE"/>
    <property type="match status" value="1"/>
</dbReference>
<dbReference type="RefSeq" id="WP_129601349.1">
    <property type="nucleotide sequence ID" value="NZ_SBLB01000002.1"/>
</dbReference>
<keyword evidence="2" id="KW-1185">Reference proteome</keyword>
<dbReference type="EMBL" id="SBLB01000002">
    <property type="protein sequence ID" value="RYC70125.1"/>
    <property type="molecule type" value="Genomic_DNA"/>
</dbReference>
<comment type="caution">
    <text evidence="1">The sequence shown here is derived from an EMBL/GenBank/DDBJ whole genome shotgun (WGS) entry which is preliminary data.</text>
</comment>
<dbReference type="Gene3D" id="3.40.50.2000">
    <property type="entry name" value="Glycogen Phosphorylase B"/>
    <property type="match status" value="2"/>
</dbReference>
<dbReference type="AlphaFoldDB" id="A0A4Q2UR25"/>
<name>A0A4Q2UR25_9BACT</name>
<organism evidence="1 2">
    <name type="scientific">Spirosoma sordidisoli</name>
    <dbReference type="NCBI Taxonomy" id="2502893"/>
    <lineage>
        <taxon>Bacteria</taxon>
        <taxon>Pseudomonadati</taxon>
        <taxon>Bacteroidota</taxon>
        <taxon>Cytophagia</taxon>
        <taxon>Cytophagales</taxon>
        <taxon>Cytophagaceae</taxon>
        <taxon>Spirosoma</taxon>
    </lineage>
</organism>
<protein>
    <submittedName>
        <fullName evidence="1">Glycosyltransferase</fullName>
    </submittedName>
</protein>
<evidence type="ECO:0000313" key="2">
    <source>
        <dbReference type="Proteomes" id="UP000290407"/>
    </source>
</evidence>
<dbReference type="Pfam" id="PF13692">
    <property type="entry name" value="Glyco_trans_1_4"/>
    <property type="match status" value="1"/>
</dbReference>
<reference evidence="1 2" key="1">
    <citation type="submission" date="2019-01" db="EMBL/GenBank/DDBJ databases">
        <title>Spirosoma flava sp. nov., a propanil-degrading bacterium isolated from herbicide-contaminated soil.</title>
        <authorList>
            <person name="Zhang L."/>
            <person name="Jiang J.-D."/>
        </authorList>
    </citation>
    <scope>NUCLEOTIDE SEQUENCE [LARGE SCALE GENOMIC DNA]</scope>
    <source>
        <strain evidence="1 2">TY50</strain>
    </source>
</reference>
<dbReference type="PANTHER" id="PTHR12526">
    <property type="entry name" value="GLYCOSYLTRANSFERASE"/>
    <property type="match status" value="1"/>
</dbReference>
<proteinExistence type="predicted"/>
<gene>
    <name evidence="1" type="ORF">EQG79_09650</name>
</gene>
<dbReference type="SUPFAM" id="SSF53756">
    <property type="entry name" value="UDP-Glycosyltransferase/glycogen phosphorylase"/>
    <property type="match status" value="1"/>
</dbReference>
<accession>A0A4Q2UR25</accession>
<dbReference type="GO" id="GO:0016757">
    <property type="term" value="F:glycosyltransferase activity"/>
    <property type="evidence" value="ECO:0007669"/>
    <property type="project" value="InterPro"/>
</dbReference>
<dbReference type="CDD" id="cd03801">
    <property type="entry name" value="GT4_PimA-like"/>
    <property type="match status" value="1"/>
</dbReference>
<keyword evidence="1" id="KW-0808">Transferase</keyword>
<evidence type="ECO:0000313" key="1">
    <source>
        <dbReference type="EMBL" id="RYC70125.1"/>
    </source>
</evidence>
<sequence length="419" mass="47541">MKKIAFVVQRYGVEVNGGAEYYCRIMAERLANTYEVDVLTSCALEYVTWANWYPAETVMINGVRVHRFATKHERLVKQAARAEHKLKKWSRPEEWQGLARLRMWARALVGKSLRRYSRLWAEYQGPYTPDLIDYLKRNHQQYDALIFITYLYYPTIAGLNVAPQKSIFIPTAHDEVPIYLPVFGPLFQKPRAILFLTPAERSFVHQLFRNESIRNDVVGVGIEPARALSDKSVSEILNLGEPGSPAAQDGVDYLLYIGRIDTAKGCDTMFEFFRQYKEAHPSPLKLVLVGQAFMPIPDHPDIRPVGFVDEPTKATLLQHAKALVMPSPYESLSMVTLESFAVGIPVIATAECAVLRDHIVGSRAGLLFRSYEEFGQAVDQILTQDSAEMANNGRAYVNQYYTWKNVLATFDEAVKYVAS</sequence>